<evidence type="ECO:0000256" key="1">
    <source>
        <dbReference type="ARBA" id="ARBA00001973"/>
    </source>
</evidence>
<comment type="catalytic activity">
    <reaction evidence="9">
        <text>2 L-dopa + O2 = 2 L-dopaquinone + 2 H2O</text>
        <dbReference type="Rhea" id="RHEA:34287"/>
        <dbReference type="ChEBI" id="CHEBI:15377"/>
        <dbReference type="ChEBI" id="CHEBI:15379"/>
        <dbReference type="ChEBI" id="CHEBI:57504"/>
        <dbReference type="ChEBI" id="CHEBI:57924"/>
        <dbReference type="EC" id="1.14.18.1"/>
    </reaction>
</comment>
<keyword evidence="6" id="KW-0186">Copper</keyword>
<comment type="caution">
    <text evidence="12">The sequence shown here is derived from an EMBL/GenBank/DDBJ whole genome shotgun (WGS) entry which is preliminary data.</text>
</comment>
<comment type="similarity">
    <text evidence="2">Belongs to the tyrosinase family.</text>
</comment>
<dbReference type="Proteomes" id="UP000777438">
    <property type="component" value="Unassembled WGS sequence"/>
</dbReference>
<dbReference type="Gene3D" id="1.10.1280.10">
    <property type="entry name" value="Di-copper center containing domain from catechol oxidase"/>
    <property type="match status" value="2"/>
</dbReference>
<dbReference type="GO" id="GO:0004503">
    <property type="term" value="F:tyrosinase activity"/>
    <property type="evidence" value="ECO:0007669"/>
    <property type="project" value="UniProtKB-EC"/>
</dbReference>
<reference evidence="12 13" key="1">
    <citation type="journal article" date="2021" name="Nat. Commun.">
        <title>Genetic determinants of endophytism in the Arabidopsis root mycobiome.</title>
        <authorList>
            <person name="Mesny F."/>
            <person name="Miyauchi S."/>
            <person name="Thiergart T."/>
            <person name="Pickel B."/>
            <person name="Atanasova L."/>
            <person name="Karlsson M."/>
            <person name="Huettel B."/>
            <person name="Barry K.W."/>
            <person name="Haridas S."/>
            <person name="Chen C."/>
            <person name="Bauer D."/>
            <person name="Andreopoulos W."/>
            <person name="Pangilinan J."/>
            <person name="LaButti K."/>
            <person name="Riley R."/>
            <person name="Lipzen A."/>
            <person name="Clum A."/>
            <person name="Drula E."/>
            <person name="Henrissat B."/>
            <person name="Kohler A."/>
            <person name="Grigoriev I.V."/>
            <person name="Martin F.M."/>
            <person name="Hacquard S."/>
        </authorList>
    </citation>
    <scope>NUCLEOTIDE SEQUENCE [LARGE SCALE GENOMIC DNA]</scope>
    <source>
        <strain evidence="12 13">MPI-CAGE-CH-0241</strain>
    </source>
</reference>
<dbReference type="Pfam" id="PF18132">
    <property type="entry name" value="Tyrosinase_C"/>
    <property type="match status" value="1"/>
</dbReference>
<evidence type="ECO:0000256" key="9">
    <source>
        <dbReference type="ARBA" id="ARBA00048233"/>
    </source>
</evidence>
<dbReference type="InterPro" id="IPR041640">
    <property type="entry name" value="Tyrosinase_C"/>
</dbReference>
<evidence type="ECO:0000313" key="13">
    <source>
        <dbReference type="Proteomes" id="UP000777438"/>
    </source>
</evidence>
<sequence>MRFLLTRGLQGLLVASLLLNGLLGAFVLGLDQTTYDYGTNINIKSLLKRDGDSSRIVVGKLPLTPNGTLPVRLEIRQMKADTYKWDLFVLSMSMFQSASQDDPMSWYKVAGIHGVPYESWNGVEAIPGANQSGLFTNETERRAYQQAASDFRIPYWDWSLNAPEGEEHFPKVFWDPVVSQHGPNGVQKIRNPLYSYYFHPKDEEAFIWAPLNAWDETKRAPDTAVDSAAPPSRNDQVSQALLSKLPEIQQRLLILLANYNEDINAIGKQAWTPSQNLSQWDSIESIHDIIHIYGGSKGHMTYVPLSSFDPLFLLHHTMTDRLVAMWQLLYPDSWITAAPAGETSYTALKGDMQDSKTALTPFYASNDGTFWDSDMARATEAFGYTYADVDTSFRSEQDVREELAKKVNEWYGASSASGQRRLRFAGGTPEAGDQIFSQERYTDWIAKVRVNDRAVGDNFIVYFLLGATPPQTKDWMLAENVLGSLAVMGPMPGMNPVGREHGPDSGTMVTGVAPLGDGLEKMVAAGEIPGLHPDTVVPFLKERLQVRVVVLNGDNEEVKAGEVAGLHVSICSSEITTAEKAGTGTPKFGEAVERMQMKFWQDDDVVYE</sequence>
<dbReference type="Pfam" id="PF00264">
    <property type="entry name" value="Tyrosinase"/>
    <property type="match status" value="1"/>
</dbReference>
<evidence type="ECO:0000256" key="4">
    <source>
        <dbReference type="ARBA" id="ARBA00022723"/>
    </source>
</evidence>
<dbReference type="GO" id="GO:0042438">
    <property type="term" value="P:melanin biosynthetic process"/>
    <property type="evidence" value="ECO:0007669"/>
    <property type="project" value="UniProtKB-KW"/>
</dbReference>
<accession>A0A9P8W8E4</accession>
<comment type="catalytic activity">
    <reaction evidence="10">
        <text>L-tyrosine + O2 = L-dopaquinone + H2O</text>
        <dbReference type="Rhea" id="RHEA:18117"/>
        <dbReference type="ChEBI" id="CHEBI:15377"/>
        <dbReference type="ChEBI" id="CHEBI:15379"/>
        <dbReference type="ChEBI" id="CHEBI:57924"/>
        <dbReference type="ChEBI" id="CHEBI:58315"/>
        <dbReference type="EC" id="1.14.18.1"/>
    </reaction>
</comment>
<keyword evidence="5" id="KW-0560">Oxidoreductase</keyword>
<evidence type="ECO:0000256" key="7">
    <source>
        <dbReference type="ARBA" id="ARBA00023033"/>
    </source>
</evidence>
<dbReference type="GO" id="GO:0046872">
    <property type="term" value="F:metal ion binding"/>
    <property type="evidence" value="ECO:0007669"/>
    <property type="project" value="UniProtKB-KW"/>
</dbReference>
<evidence type="ECO:0000256" key="2">
    <source>
        <dbReference type="ARBA" id="ARBA00009928"/>
    </source>
</evidence>
<keyword evidence="13" id="KW-1185">Reference proteome</keyword>
<evidence type="ECO:0000256" key="8">
    <source>
        <dbReference type="ARBA" id="ARBA00023101"/>
    </source>
</evidence>
<keyword evidence="4" id="KW-0479">Metal-binding</keyword>
<evidence type="ECO:0000256" key="6">
    <source>
        <dbReference type="ARBA" id="ARBA00023008"/>
    </source>
</evidence>
<proteinExistence type="inferred from homology"/>
<dbReference type="PROSITE" id="PS00498">
    <property type="entry name" value="TYROSINASE_2"/>
    <property type="match status" value="1"/>
</dbReference>
<evidence type="ECO:0000256" key="5">
    <source>
        <dbReference type="ARBA" id="ARBA00023002"/>
    </source>
</evidence>
<dbReference type="OrthoDB" id="6132182at2759"/>
<dbReference type="InterPro" id="IPR050316">
    <property type="entry name" value="Tyrosinase/Hemocyanin"/>
</dbReference>
<protein>
    <recommendedName>
        <fullName evidence="3">tyrosinase</fullName>
        <ecNumber evidence="3">1.14.18.1</ecNumber>
    </recommendedName>
</protein>
<gene>
    <name evidence="12" type="ORF">B0T10DRAFT_596680</name>
</gene>
<dbReference type="InterPro" id="IPR002227">
    <property type="entry name" value="Tyrosinase_Cu-bd"/>
</dbReference>
<dbReference type="EMBL" id="JAGPYM010000009">
    <property type="protein sequence ID" value="KAH6890579.1"/>
    <property type="molecule type" value="Genomic_DNA"/>
</dbReference>
<name>A0A9P8W8E4_9HYPO</name>
<dbReference type="SUPFAM" id="SSF48056">
    <property type="entry name" value="Di-copper centre-containing domain"/>
    <property type="match status" value="1"/>
</dbReference>
<feature type="domain" description="Tyrosinase copper-binding" evidence="11">
    <location>
        <begin position="309"/>
        <end position="320"/>
    </location>
</feature>
<dbReference type="PANTHER" id="PTHR11474:SF76">
    <property type="entry name" value="SHKT DOMAIN-CONTAINING PROTEIN"/>
    <property type="match status" value="1"/>
</dbReference>
<evidence type="ECO:0000256" key="3">
    <source>
        <dbReference type="ARBA" id="ARBA00011906"/>
    </source>
</evidence>
<evidence type="ECO:0000259" key="11">
    <source>
        <dbReference type="PROSITE" id="PS00498"/>
    </source>
</evidence>
<comment type="cofactor">
    <cofactor evidence="1">
        <name>Cu(2+)</name>
        <dbReference type="ChEBI" id="CHEBI:29036"/>
    </cofactor>
</comment>
<evidence type="ECO:0000313" key="12">
    <source>
        <dbReference type="EMBL" id="KAH6890579.1"/>
    </source>
</evidence>
<keyword evidence="7" id="KW-0503">Monooxygenase</keyword>
<evidence type="ECO:0000256" key="10">
    <source>
        <dbReference type="ARBA" id="ARBA00048881"/>
    </source>
</evidence>
<keyword evidence="8" id="KW-0470">Melanin biosynthesis</keyword>
<dbReference type="PANTHER" id="PTHR11474">
    <property type="entry name" value="TYROSINASE FAMILY MEMBER"/>
    <property type="match status" value="1"/>
</dbReference>
<dbReference type="EC" id="1.14.18.1" evidence="3"/>
<dbReference type="AlphaFoldDB" id="A0A9P8W8E4"/>
<organism evidence="12 13">
    <name type="scientific">Thelonectria olida</name>
    <dbReference type="NCBI Taxonomy" id="1576542"/>
    <lineage>
        <taxon>Eukaryota</taxon>
        <taxon>Fungi</taxon>
        <taxon>Dikarya</taxon>
        <taxon>Ascomycota</taxon>
        <taxon>Pezizomycotina</taxon>
        <taxon>Sordariomycetes</taxon>
        <taxon>Hypocreomycetidae</taxon>
        <taxon>Hypocreales</taxon>
        <taxon>Nectriaceae</taxon>
        <taxon>Thelonectria</taxon>
    </lineage>
</organism>
<dbReference type="InterPro" id="IPR008922">
    <property type="entry name" value="Di-copper_centre_dom_sf"/>
</dbReference>
<dbReference type="PRINTS" id="PR00092">
    <property type="entry name" value="TYROSINASE"/>
</dbReference>